<protein>
    <recommendedName>
        <fullName evidence="4">Translin-associated factor X-interacting protein 1 N-terminal domain-containing protein</fullName>
    </recommendedName>
</protein>
<dbReference type="EMBL" id="MPUH01000202">
    <property type="protein sequence ID" value="OMJ86558.1"/>
    <property type="molecule type" value="Genomic_DNA"/>
</dbReference>
<dbReference type="AlphaFoldDB" id="A0A1R2CC21"/>
<evidence type="ECO:0008006" key="4">
    <source>
        <dbReference type="Google" id="ProtNLM"/>
    </source>
</evidence>
<evidence type="ECO:0000313" key="2">
    <source>
        <dbReference type="EMBL" id="OMJ86558.1"/>
    </source>
</evidence>
<proteinExistence type="predicted"/>
<comment type="caution">
    <text evidence="2">The sequence shown here is derived from an EMBL/GenBank/DDBJ whole genome shotgun (WGS) entry which is preliminary data.</text>
</comment>
<keyword evidence="1" id="KW-0175">Coiled coil</keyword>
<evidence type="ECO:0000256" key="1">
    <source>
        <dbReference type="SAM" id="Coils"/>
    </source>
</evidence>
<keyword evidence="3" id="KW-1185">Reference proteome</keyword>
<name>A0A1R2CC21_9CILI</name>
<organism evidence="2 3">
    <name type="scientific">Stentor coeruleus</name>
    <dbReference type="NCBI Taxonomy" id="5963"/>
    <lineage>
        <taxon>Eukaryota</taxon>
        <taxon>Sar</taxon>
        <taxon>Alveolata</taxon>
        <taxon>Ciliophora</taxon>
        <taxon>Postciliodesmatophora</taxon>
        <taxon>Heterotrichea</taxon>
        <taxon>Heterotrichida</taxon>
        <taxon>Stentoridae</taxon>
        <taxon>Stentor</taxon>
    </lineage>
</organism>
<gene>
    <name evidence="2" type="ORF">SteCoe_11912</name>
</gene>
<evidence type="ECO:0000313" key="3">
    <source>
        <dbReference type="Proteomes" id="UP000187209"/>
    </source>
</evidence>
<sequence length="349" mass="40361">MKKNYLDDNNRGRSKCTDLGKNIKNAISTPYSKPFIKPRSVSTTKSTTAVKQVSAIYANSSLNLSSFSHNPYFSSSKNFFQSTAPVDKTQLLKSSFYDPKTEISEYDFDQLLEKDLKDHEDKFKIYQKYFTEFIKSDKKYGIFLSKIKAGYELRMLSCENSLVAKLKNDIKEFQEQVSKEYKDRQLCLKKIEKLSRENVELSKILDEAQVKYNNAIEKIKGITSYDMGKIPKDEMTWKALAFENQSLSKFNRELQRDLKALSAKEKKLSNLFIELKKQGFPVDQVYEKQGFPIEQVYENQFTKSKIENSTNNYIEETDNEALVSGRPKEVIKPAFIPKLKLGTIIIDSL</sequence>
<feature type="coiled-coil region" evidence="1">
    <location>
        <begin position="244"/>
        <end position="278"/>
    </location>
</feature>
<feature type="coiled-coil region" evidence="1">
    <location>
        <begin position="156"/>
        <end position="218"/>
    </location>
</feature>
<reference evidence="2 3" key="1">
    <citation type="submission" date="2016-11" db="EMBL/GenBank/DDBJ databases">
        <title>The macronuclear genome of Stentor coeruleus: a giant cell with tiny introns.</title>
        <authorList>
            <person name="Slabodnick M."/>
            <person name="Ruby J.G."/>
            <person name="Reiff S.B."/>
            <person name="Swart E.C."/>
            <person name="Gosai S."/>
            <person name="Prabakaran S."/>
            <person name="Witkowska E."/>
            <person name="Larue G.E."/>
            <person name="Fisher S."/>
            <person name="Freeman R.M."/>
            <person name="Gunawardena J."/>
            <person name="Chu W."/>
            <person name="Stover N.A."/>
            <person name="Gregory B.D."/>
            <person name="Nowacki M."/>
            <person name="Derisi J."/>
            <person name="Roy S.W."/>
            <person name="Marshall W.F."/>
            <person name="Sood P."/>
        </authorList>
    </citation>
    <scope>NUCLEOTIDE SEQUENCE [LARGE SCALE GENOMIC DNA]</scope>
    <source>
        <strain evidence="2">WM001</strain>
    </source>
</reference>
<accession>A0A1R2CC21</accession>
<dbReference type="Proteomes" id="UP000187209">
    <property type="component" value="Unassembled WGS sequence"/>
</dbReference>